<evidence type="ECO:0000313" key="3">
    <source>
        <dbReference type="Proteomes" id="UP000192940"/>
    </source>
</evidence>
<gene>
    <name evidence="2" type="ORF">SAMN05661091_3558</name>
</gene>
<evidence type="ECO:0000313" key="2">
    <source>
        <dbReference type="EMBL" id="SMF86925.1"/>
    </source>
</evidence>
<dbReference type="STRING" id="1313296.SAMN05661091_3558"/>
<proteinExistence type="predicted"/>
<keyword evidence="3" id="KW-1185">Reference proteome</keyword>
<name>A0A1X7HHW7_9BACL</name>
<protein>
    <submittedName>
        <fullName evidence="2">DinB superfamily protein</fullName>
    </submittedName>
</protein>
<feature type="domain" description="DinB-like" evidence="1">
    <location>
        <begin position="30"/>
        <end position="165"/>
    </location>
</feature>
<accession>A0A1X7HHW7</accession>
<organism evidence="2 3">
    <name type="scientific">Paenibacillus uliginis N3/975</name>
    <dbReference type="NCBI Taxonomy" id="1313296"/>
    <lineage>
        <taxon>Bacteria</taxon>
        <taxon>Bacillati</taxon>
        <taxon>Bacillota</taxon>
        <taxon>Bacilli</taxon>
        <taxon>Bacillales</taxon>
        <taxon>Paenibacillaceae</taxon>
        <taxon>Paenibacillus</taxon>
    </lineage>
</organism>
<reference evidence="3" key="1">
    <citation type="submission" date="2017-04" db="EMBL/GenBank/DDBJ databases">
        <authorList>
            <person name="Varghese N."/>
            <person name="Submissions S."/>
        </authorList>
    </citation>
    <scope>NUCLEOTIDE SEQUENCE [LARGE SCALE GENOMIC DNA]</scope>
    <source>
        <strain evidence="3">N3/975</strain>
    </source>
</reference>
<dbReference type="InterPro" id="IPR034660">
    <property type="entry name" value="DinB/YfiT-like"/>
</dbReference>
<dbReference type="RefSeq" id="WP_208914396.1">
    <property type="nucleotide sequence ID" value="NZ_LT840184.1"/>
</dbReference>
<dbReference type="SUPFAM" id="SSF109854">
    <property type="entry name" value="DinB/YfiT-like putative metalloenzymes"/>
    <property type="match status" value="1"/>
</dbReference>
<dbReference type="AlphaFoldDB" id="A0A1X7HHW7"/>
<dbReference type="Proteomes" id="UP000192940">
    <property type="component" value="Chromosome I"/>
</dbReference>
<sequence>MLKRPSVEDYPEYYRGYVGLVPEGDLVCIIEEQQKVIEELISSLSDIQANHRYAPGKWSLKEVFGHMIDAERIMSYRLLRIARGDQTPLAGFNEDFFVENADFYKRSMTDLLEEYMTVRQSTLALVRGLPEESWDRKGIANEKVTSASALVYIIAGHELHHLNIMKDRYLE</sequence>
<dbReference type="InterPro" id="IPR024775">
    <property type="entry name" value="DinB-like"/>
</dbReference>
<dbReference type="Pfam" id="PF12867">
    <property type="entry name" value="DinB_2"/>
    <property type="match status" value="1"/>
</dbReference>
<dbReference type="Gene3D" id="1.20.120.450">
    <property type="entry name" value="dinb family like domain"/>
    <property type="match status" value="1"/>
</dbReference>
<evidence type="ECO:0000259" key="1">
    <source>
        <dbReference type="Pfam" id="PF12867"/>
    </source>
</evidence>
<dbReference type="EMBL" id="LT840184">
    <property type="protein sequence ID" value="SMF86925.1"/>
    <property type="molecule type" value="Genomic_DNA"/>
</dbReference>